<sequence>MDSVFSLIGSYIDWDFKSLLLFTVVFIIAADFVKNRRPLGFPPGPWPLPVVGNMFSFDHTRTHEVLTQNRRPLGFPPGPWAIPIVGSLFTVDHTRTHEGLTQLAGKYGDVYSIRMGQVWLIVLNGLEALKEALITQRDSLADRPRLPLLEAITHGRGLNFSSGHMWRQQRRFALSTLRNFGFAKKSLQPVILDEFTHCAKEFRSYEGKPFNPHLVMNNAISNIICSLVFGHRFEYSDEKFQKLLCWFGVVLHTHASIWAQLYNSFTGFMRFLPGPHQTVQQISQGVKDFIRAEIKEHKKSWDPSTQRDYIDCYLNEIQMSKGKDDNTFDEENMIICVMDLIVAGSETTSTTLRWAFLYMAKYPEIQEKVQAEIDRVIGQSRHPSMEDRANLPYTDAVIHEIQRMSNVIPLSLPHFTNRDVQLGGYTIPKGFTIIPNLTSVLFDKNEWETPFTFNPGHFLNEEGKFMKRAAFIPFSAGKRLCPGESLAKMELFLFFTSFMQHFTFSMPAGVKPVMDFLFGITLSPKEYEICAISRQE</sequence>
<reference evidence="12 13" key="1">
    <citation type="submission" date="2022-01" db="EMBL/GenBank/DDBJ databases">
        <title>A chromosome-scale genome assembly of the false clownfish, Amphiprion ocellaris.</title>
        <authorList>
            <person name="Ryu T."/>
        </authorList>
    </citation>
    <scope>NUCLEOTIDE SEQUENCE [LARGE SCALE GENOMIC DNA]</scope>
</reference>
<evidence type="ECO:0000256" key="5">
    <source>
        <dbReference type="ARBA" id="ARBA00022723"/>
    </source>
</evidence>
<evidence type="ECO:0000256" key="11">
    <source>
        <dbReference type="RuleBase" id="RU000461"/>
    </source>
</evidence>
<dbReference type="Pfam" id="PF00067">
    <property type="entry name" value="p450"/>
    <property type="match status" value="1"/>
</dbReference>
<evidence type="ECO:0000256" key="9">
    <source>
        <dbReference type="ARBA" id="ARBA00023136"/>
    </source>
</evidence>
<dbReference type="GeneTree" id="ENSGT00950000182879"/>
<dbReference type="GO" id="GO:0005506">
    <property type="term" value="F:iron ion binding"/>
    <property type="evidence" value="ECO:0007669"/>
    <property type="project" value="InterPro"/>
</dbReference>
<dbReference type="RefSeq" id="XP_035814589.2">
    <property type="nucleotide sequence ID" value="XM_035958696.2"/>
</dbReference>
<dbReference type="Proteomes" id="UP001501940">
    <property type="component" value="Chromosome 2"/>
</dbReference>
<dbReference type="InterPro" id="IPR002401">
    <property type="entry name" value="Cyt_P450_E_grp-I"/>
</dbReference>
<evidence type="ECO:0000313" key="12">
    <source>
        <dbReference type="Ensembl" id="ENSAOCP00000044542.1"/>
    </source>
</evidence>
<reference evidence="12" key="3">
    <citation type="submission" date="2025-09" db="UniProtKB">
        <authorList>
            <consortium name="Ensembl"/>
        </authorList>
    </citation>
    <scope>IDENTIFICATION</scope>
</reference>
<proteinExistence type="inferred from homology"/>
<organism evidence="12 13">
    <name type="scientific">Amphiprion ocellaris</name>
    <name type="common">Clown anemonefish</name>
    <dbReference type="NCBI Taxonomy" id="80972"/>
    <lineage>
        <taxon>Eukaryota</taxon>
        <taxon>Metazoa</taxon>
        <taxon>Chordata</taxon>
        <taxon>Craniata</taxon>
        <taxon>Vertebrata</taxon>
        <taxon>Euteleostomi</taxon>
        <taxon>Actinopterygii</taxon>
        <taxon>Neopterygii</taxon>
        <taxon>Teleostei</taxon>
        <taxon>Neoteleostei</taxon>
        <taxon>Acanthomorphata</taxon>
        <taxon>Ovalentaria</taxon>
        <taxon>Pomacentridae</taxon>
        <taxon>Amphiprion</taxon>
    </lineage>
</organism>
<dbReference type="InterPro" id="IPR050182">
    <property type="entry name" value="Cytochrome_P450_fam2"/>
</dbReference>
<dbReference type="GO" id="GO:0016712">
    <property type="term" value="F:oxidoreductase activity, acting on paired donors, with incorporation or reduction of molecular oxygen, reduced flavin or flavoprotein as one donor, and incorporation of one atom of oxygen"/>
    <property type="evidence" value="ECO:0007669"/>
    <property type="project" value="TreeGrafter"/>
</dbReference>
<dbReference type="CDD" id="cd11026">
    <property type="entry name" value="CYP2"/>
    <property type="match status" value="1"/>
</dbReference>
<comment type="subcellular location">
    <subcellularLocation>
        <location evidence="2">Membrane</location>
    </subcellularLocation>
</comment>
<dbReference type="GO" id="GO:0020037">
    <property type="term" value="F:heme binding"/>
    <property type="evidence" value="ECO:0007669"/>
    <property type="project" value="InterPro"/>
</dbReference>
<keyword evidence="5 10" id="KW-0479">Metal-binding</keyword>
<keyword evidence="4 10" id="KW-0349">Heme</keyword>
<dbReference type="Ensembl" id="ENSAOCT00000046369.1">
    <property type="protein sequence ID" value="ENSAOCP00000044542.1"/>
    <property type="gene ID" value="ENSAOCG00000013744.2"/>
</dbReference>
<evidence type="ECO:0000256" key="4">
    <source>
        <dbReference type="ARBA" id="ARBA00022617"/>
    </source>
</evidence>
<dbReference type="GO" id="GO:0006805">
    <property type="term" value="P:xenobiotic metabolic process"/>
    <property type="evidence" value="ECO:0007669"/>
    <property type="project" value="TreeGrafter"/>
</dbReference>
<dbReference type="PRINTS" id="PR00463">
    <property type="entry name" value="EP450I"/>
</dbReference>
<evidence type="ECO:0000256" key="1">
    <source>
        <dbReference type="ARBA" id="ARBA00001971"/>
    </source>
</evidence>
<evidence type="ECO:0000256" key="8">
    <source>
        <dbReference type="ARBA" id="ARBA00023033"/>
    </source>
</evidence>
<keyword evidence="13" id="KW-1185">Reference proteome</keyword>
<dbReference type="GO" id="GO:0005737">
    <property type="term" value="C:cytoplasm"/>
    <property type="evidence" value="ECO:0007669"/>
    <property type="project" value="TreeGrafter"/>
</dbReference>
<dbReference type="PRINTS" id="PR00385">
    <property type="entry name" value="P450"/>
</dbReference>
<evidence type="ECO:0000313" key="13">
    <source>
        <dbReference type="Proteomes" id="UP001501940"/>
    </source>
</evidence>
<dbReference type="AlphaFoldDB" id="A0AAQ5XUQ9"/>
<keyword evidence="6 11" id="KW-0560">Oxidoreductase</keyword>
<protein>
    <submittedName>
        <fullName evidence="12">Uncharacterized protein</fullName>
    </submittedName>
</protein>
<evidence type="ECO:0000256" key="2">
    <source>
        <dbReference type="ARBA" id="ARBA00004370"/>
    </source>
</evidence>
<evidence type="ECO:0000256" key="3">
    <source>
        <dbReference type="ARBA" id="ARBA00010617"/>
    </source>
</evidence>
<evidence type="ECO:0000256" key="7">
    <source>
        <dbReference type="ARBA" id="ARBA00023004"/>
    </source>
</evidence>
<keyword evidence="8 11" id="KW-0503">Monooxygenase</keyword>
<keyword evidence="9" id="KW-0472">Membrane</keyword>
<dbReference type="PANTHER" id="PTHR24300">
    <property type="entry name" value="CYTOCHROME P450 508A4-RELATED"/>
    <property type="match status" value="1"/>
</dbReference>
<evidence type="ECO:0000256" key="10">
    <source>
        <dbReference type="PIRSR" id="PIRSR602401-1"/>
    </source>
</evidence>
<evidence type="ECO:0000256" key="6">
    <source>
        <dbReference type="ARBA" id="ARBA00023002"/>
    </source>
</evidence>
<dbReference type="FunFam" id="1.10.630.10:FF:000004">
    <property type="entry name" value="cytochrome P450 2D15 isoform X1"/>
    <property type="match status" value="1"/>
</dbReference>
<dbReference type="Gene3D" id="1.10.630.10">
    <property type="entry name" value="Cytochrome P450"/>
    <property type="match status" value="1"/>
</dbReference>
<accession>A0AAQ5XUQ9</accession>
<dbReference type="InterPro" id="IPR036396">
    <property type="entry name" value="Cyt_P450_sf"/>
</dbReference>
<comment type="cofactor">
    <cofactor evidence="1 10">
        <name>heme</name>
        <dbReference type="ChEBI" id="CHEBI:30413"/>
    </cofactor>
</comment>
<feature type="binding site" description="axial binding residue" evidence="10">
    <location>
        <position position="481"/>
    </location>
    <ligand>
        <name>heme</name>
        <dbReference type="ChEBI" id="CHEBI:30413"/>
    </ligand>
    <ligandPart>
        <name>Fe</name>
        <dbReference type="ChEBI" id="CHEBI:18248"/>
    </ligandPart>
</feature>
<dbReference type="GO" id="GO:0016020">
    <property type="term" value="C:membrane"/>
    <property type="evidence" value="ECO:0007669"/>
    <property type="project" value="UniProtKB-SubCell"/>
</dbReference>
<dbReference type="KEGG" id="aoce:111584301"/>
<name>A0AAQ5XUQ9_AMPOC</name>
<dbReference type="InterPro" id="IPR017972">
    <property type="entry name" value="Cyt_P450_CS"/>
</dbReference>
<keyword evidence="7 10" id="KW-0408">Iron</keyword>
<dbReference type="GeneID" id="111584301"/>
<reference evidence="12" key="2">
    <citation type="submission" date="2025-08" db="UniProtKB">
        <authorList>
            <consortium name="Ensembl"/>
        </authorList>
    </citation>
    <scope>IDENTIFICATION</scope>
</reference>
<dbReference type="PANTHER" id="PTHR24300:SF177">
    <property type="entry name" value="CYTOCHROME P450 2J2"/>
    <property type="match status" value="1"/>
</dbReference>
<comment type="similarity">
    <text evidence="3 11">Belongs to the cytochrome P450 family.</text>
</comment>
<dbReference type="InterPro" id="IPR001128">
    <property type="entry name" value="Cyt_P450"/>
</dbReference>
<dbReference type="PROSITE" id="PS00086">
    <property type="entry name" value="CYTOCHROME_P450"/>
    <property type="match status" value="1"/>
</dbReference>
<dbReference type="SUPFAM" id="SSF48264">
    <property type="entry name" value="Cytochrome P450"/>
    <property type="match status" value="1"/>
</dbReference>
<dbReference type="GO" id="GO:0006082">
    <property type="term" value="P:organic acid metabolic process"/>
    <property type="evidence" value="ECO:0007669"/>
    <property type="project" value="TreeGrafter"/>
</dbReference>